<dbReference type="GO" id="GO:0004521">
    <property type="term" value="F:RNA endonuclease activity"/>
    <property type="evidence" value="ECO:0007669"/>
    <property type="project" value="TreeGrafter"/>
</dbReference>
<feature type="domain" description="RNase NYN" evidence="2">
    <location>
        <begin position="504"/>
        <end position="650"/>
    </location>
</feature>
<feature type="compositionally biased region" description="Polar residues" evidence="1">
    <location>
        <begin position="122"/>
        <end position="136"/>
    </location>
</feature>
<dbReference type="RefSeq" id="XP_024226725.1">
    <property type="nucleotide sequence ID" value="XM_024370957.2"/>
</dbReference>
<feature type="region of interest" description="Disordered" evidence="1">
    <location>
        <begin position="122"/>
        <end position="146"/>
    </location>
</feature>
<keyword evidence="3" id="KW-1185">Reference proteome</keyword>
<dbReference type="PANTHER" id="PTHR12876:SF35">
    <property type="entry name" value="LD08718P-RELATED"/>
    <property type="match status" value="1"/>
</dbReference>
<dbReference type="Proteomes" id="UP000515180">
    <property type="component" value="Unplaced"/>
</dbReference>
<dbReference type="PANTHER" id="PTHR12876">
    <property type="entry name" value="N4BP1-RELATED"/>
    <property type="match status" value="1"/>
</dbReference>
<dbReference type="GO" id="GO:0005634">
    <property type="term" value="C:nucleus"/>
    <property type="evidence" value="ECO:0007669"/>
    <property type="project" value="TreeGrafter"/>
</dbReference>
<gene>
    <name evidence="4" type="primary">LOC100743816</name>
</gene>
<accession>A0A6P6FHW3</accession>
<dbReference type="GeneID" id="100743816"/>
<dbReference type="FunFam" id="3.40.50.11980:FF:000001">
    <property type="entry name" value="ZC3H12A isoform 1"/>
    <property type="match status" value="1"/>
</dbReference>
<proteinExistence type="predicted"/>
<sequence>MSTLNNSVIICYENSKPRKEKVSSRKKKVQKHVKRTYYESPLRHIQLSNKRWAQAQKQLSCNTNQVFNKRKDSFCFAKESLQDSVIILSDNENELNNKDDESKQELQTRKRFLDLSINGEGNPQCNSNETLSQTKTAVEGPPRKKRKKNIVALSENNSTCPSVSNTIIDLDDENIALVSDSINQSLDDIVVVWSSTKTIPSSGETIPSSGETIPSSGETIPSSVETVPPSAETVAPSTETVPQSVKIPVPSAKTPLLSVKTPPCAKVPPQSVKSSPCAKTSLLSIETFVPSVNQSEEEPIDREKNDRIFMIDTTPNKNNLSCLQSNEDILQQHETNTEKDAKNKKVEEESAITCLPFSKRRLKFPKPHNISKNIIMIKPKTTQRLRNFKRPVTNYTTSTFTSTTSTISTTFNTSATSTISTTFNTSIIPTISTIYTSTIDTSTIPTISSTSTLPLVYNMPVAYNYPNLYDFSNPGFQTTFEPSFISYPQLSTTGSSVPQPLNSLREIVIDGNNIAMAYRKHKIFAEEGIKIVIEYFQKRGHSVKVFVPHYRRSLNHPLLEKLYTDGIVIFTPSRVIGGKRITSYDDRYILEYATMCGGIVVSSDQYRDLYLEKPEWRDTIEKRLLIPTFVGNYVMFPEDPLGRGGPTLEEFLRH</sequence>
<evidence type="ECO:0000313" key="3">
    <source>
        <dbReference type="Proteomes" id="UP000515180"/>
    </source>
</evidence>
<dbReference type="InterPro" id="IPR051101">
    <property type="entry name" value="ZC3H12/N4BP1_RNase_Reg"/>
</dbReference>
<name>A0A6P6FHW3_BOMIM</name>
<evidence type="ECO:0000313" key="4">
    <source>
        <dbReference type="RefSeq" id="XP_024226725.1"/>
    </source>
</evidence>
<evidence type="ECO:0000256" key="1">
    <source>
        <dbReference type="SAM" id="MobiDB-lite"/>
    </source>
</evidence>
<dbReference type="GO" id="GO:0036464">
    <property type="term" value="C:cytoplasmic ribonucleoprotein granule"/>
    <property type="evidence" value="ECO:0007669"/>
    <property type="project" value="TreeGrafter"/>
</dbReference>
<dbReference type="Pfam" id="PF11977">
    <property type="entry name" value="RNase_Zc3h12a"/>
    <property type="match status" value="1"/>
</dbReference>
<dbReference type="AlphaFoldDB" id="A0A6P6FHW3"/>
<dbReference type="OMA" id="DIVVVWS"/>
<organism evidence="3 4">
    <name type="scientific">Bombus impatiens</name>
    <name type="common">Bumblebee</name>
    <dbReference type="NCBI Taxonomy" id="132113"/>
    <lineage>
        <taxon>Eukaryota</taxon>
        <taxon>Metazoa</taxon>
        <taxon>Ecdysozoa</taxon>
        <taxon>Arthropoda</taxon>
        <taxon>Hexapoda</taxon>
        <taxon>Insecta</taxon>
        <taxon>Pterygota</taxon>
        <taxon>Neoptera</taxon>
        <taxon>Endopterygota</taxon>
        <taxon>Hymenoptera</taxon>
        <taxon>Apocrita</taxon>
        <taxon>Aculeata</taxon>
        <taxon>Apoidea</taxon>
        <taxon>Anthophila</taxon>
        <taxon>Apidae</taxon>
        <taxon>Bombus</taxon>
        <taxon>Pyrobombus</taxon>
    </lineage>
</organism>
<evidence type="ECO:0000259" key="2">
    <source>
        <dbReference type="Pfam" id="PF11977"/>
    </source>
</evidence>
<protein>
    <submittedName>
        <fullName evidence="4">Mucin-5AC isoform X1</fullName>
    </submittedName>
</protein>
<dbReference type="CDD" id="cd18719">
    <property type="entry name" value="PIN_Zc3h12a-N4BP1-like"/>
    <property type="match status" value="1"/>
</dbReference>
<dbReference type="OrthoDB" id="392925at2759"/>
<reference evidence="4" key="1">
    <citation type="submission" date="2025-08" db="UniProtKB">
        <authorList>
            <consortium name="RefSeq"/>
        </authorList>
    </citation>
    <scope>IDENTIFICATION</scope>
</reference>
<feature type="compositionally biased region" description="Polar residues" evidence="1">
    <location>
        <begin position="200"/>
        <end position="225"/>
    </location>
</feature>
<dbReference type="GO" id="GO:0003729">
    <property type="term" value="F:mRNA binding"/>
    <property type="evidence" value="ECO:0007669"/>
    <property type="project" value="TreeGrafter"/>
</dbReference>
<feature type="region of interest" description="Disordered" evidence="1">
    <location>
        <begin position="200"/>
        <end position="229"/>
    </location>
</feature>
<dbReference type="InterPro" id="IPR021869">
    <property type="entry name" value="RNase_Zc3h12_NYN"/>
</dbReference>
<dbReference type="KEGG" id="bim:100743816"/>
<dbReference type="Gene3D" id="3.40.50.11980">
    <property type="match status" value="1"/>
</dbReference>